<feature type="signal peptide" evidence="1">
    <location>
        <begin position="1"/>
        <end position="17"/>
    </location>
</feature>
<comment type="caution">
    <text evidence="2">The sequence shown here is derived from an EMBL/GenBank/DDBJ whole genome shotgun (WGS) entry which is preliminary data.</text>
</comment>
<evidence type="ECO:0000256" key="1">
    <source>
        <dbReference type="SAM" id="SignalP"/>
    </source>
</evidence>
<evidence type="ECO:0000313" key="3">
    <source>
        <dbReference type="Proteomes" id="UP000032232"/>
    </source>
</evidence>
<keyword evidence="1" id="KW-0732">Signal</keyword>
<dbReference type="Proteomes" id="UP000032232">
    <property type="component" value="Unassembled WGS sequence"/>
</dbReference>
<dbReference type="Pfam" id="PF11319">
    <property type="entry name" value="VasI"/>
    <property type="match status" value="1"/>
</dbReference>
<gene>
    <name evidence="2" type="ORF">jaqu_38730</name>
</gene>
<feature type="chain" id="PRO_5002239705" evidence="1">
    <location>
        <begin position="18"/>
        <end position="202"/>
    </location>
</feature>
<dbReference type="EMBL" id="JYFE01000074">
    <property type="protein sequence ID" value="KIT14582.1"/>
    <property type="molecule type" value="Genomic_DNA"/>
</dbReference>
<dbReference type="AlphaFoldDB" id="A0A0D1CIL5"/>
<dbReference type="STRING" id="935700.jaqu_38730"/>
<dbReference type="OrthoDB" id="7658880at2"/>
<dbReference type="InterPro" id="IPR017738">
    <property type="entry name" value="T6SS-assoc_VCA0118"/>
</dbReference>
<evidence type="ECO:0000313" key="2">
    <source>
        <dbReference type="EMBL" id="KIT14582.1"/>
    </source>
</evidence>
<protein>
    <submittedName>
        <fullName evidence="2">Uncharacterized protein</fullName>
    </submittedName>
</protein>
<reference evidence="2 3" key="1">
    <citation type="submission" date="2015-02" db="EMBL/GenBank/DDBJ databases">
        <title>Genome Sequence of Jannaschia aquimarina DSM28248, a member of the Roseobacter clade.</title>
        <authorList>
            <person name="Voget S."/>
            <person name="Daniel R."/>
        </authorList>
    </citation>
    <scope>NUCLEOTIDE SEQUENCE [LARGE SCALE GENOMIC DNA]</scope>
    <source>
        <strain evidence="2 3">GSW-M26</strain>
    </source>
</reference>
<name>A0A0D1CIL5_9RHOB</name>
<organism evidence="2 3">
    <name type="scientific">Jannaschia aquimarina</name>
    <dbReference type="NCBI Taxonomy" id="935700"/>
    <lineage>
        <taxon>Bacteria</taxon>
        <taxon>Pseudomonadati</taxon>
        <taxon>Pseudomonadota</taxon>
        <taxon>Alphaproteobacteria</taxon>
        <taxon>Rhodobacterales</taxon>
        <taxon>Roseobacteraceae</taxon>
        <taxon>Jannaschia</taxon>
    </lineage>
</organism>
<dbReference type="PATRIC" id="fig|935700.4.peg.3988"/>
<dbReference type="RefSeq" id="WP_043920604.1">
    <property type="nucleotide sequence ID" value="NZ_FZPF01000012.1"/>
</dbReference>
<keyword evidence="3" id="KW-1185">Reference proteome</keyword>
<accession>A0A0D1CIL5</accession>
<sequence>MRFLILLLMLVADPAMATDCMSVTDPGDRLSCWDRSARLASATTTRGAYTAWRTEIDLSDLDGTHDVFLSVPSAAPLRCGAGRATLFLRCLGDRTAAFIWHGCDAAKLVPDTRAVTLRVDDGPIRHARWQVGGDSATLGLWEYRPARRLIEAIQNGRVLHVAFRDHIDRTHEMSFPVAGLREAGAPLRIACGWSDVLPPGDD</sequence>
<proteinExistence type="predicted"/>